<dbReference type="AlphaFoldDB" id="A0AAV9U2K1"/>
<sequence>MPSFFSSSSSSSSIIPPPSQEKLTNGDTIPQSRCRRLRSFLSSLFTGHSQAITTAPTNSNVGQTEDPSSTACPPPPAPLLLLESRFSCSGGEGEGNPTTTVQSADDLPNHHTSDGAASSTAAIATLTSIATRPAPNSSTDKLPTADDDTQLGEPLSREWSWVSSSDFVVRPPEGEEPSKPPADPPCPLRRRPRVRPIRRRGIGPASVRPYEMSVGESLTPPSPVPSRPVDGGRIFGEDMTSGSDKTRNVDADGIHDGMPQGVVDAESWETILARHAVFTTLSEPLPEDLHEME</sequence>
<name>A0AAV9U2K1_9PEZI</name>
<feature type="region of interest" description="Disordered" evidence="1">
    <location>
        <begin position="1"/>
        <end position="31"/>
    </location>
</feature>
<evidence type="ECO:0000256" key="1">
    <source>
        <dbReference type="SAM" id="MobiDB-lite"/>
    </source>
</evidence>
<proteinExistence type="predicted"/>
<feature type="compositionally biased region" description="Low complexity" evidence="1">
    <location>
        <begin position="1"/>
        <end position="14"/>
    </location>
</feature>
<organism evidence="2 3">
    <name type="scientific">Orbilia brochopaga</name>
    <dbReference type="NCBI Taxonomy" id="3140254"/>
    <lineage>
        <taxon>Eukaryota</taxon>
        <taxon>Fungi</taxon>
        <taxon>Dikarya</taxon>
        <taxon>Ascomycota</taxon>
        <taxon>Pezizomycotina</taxon>
        <taxon>Orbiliomycetes</taxon>
        <taxon>Orbiliales</taxon>
        <taxon>Orbiliaceae</taxon>
        <taxon>Orbilia</taxon>
    </lineage>
</organism>
<keyword evidence="3" id="KW-1185">Reference proteome</keyword>
<feature type="region of interest" description="Disordered" evidence="1">
    <location>
        <begin position="234"/>
        <end position="257"/>
    </location>
</feature>
<gene>
    <name evidence="2" type="ORF">TWF696_003041</name>
</gene>
<evidence type="ECO:0000313" key="2">
    <source>
        <dbReference type="EMBL" id="KAK6332323.1"/>
    </source>
</evidence>
<feature type="compositionally biased region" description="Basic and acidic residues" evidence="1">
    <location>
        <begin position="244"/>
        <end position="255"/>
    </location>
</feature>
<feature type="region of interest" description="Disordered" evidence="1">
    <location>
        <begin position="51"/>
        <end position="193"/>
    </location>
</feature>
<accession>A0AAV9U2K1</accession>
<reference evidence="2 3" key="1">
    <citation type="submission" date="2019-10" db="EMBL/GenBank/DDBJ databases">
        <authorList>
            <person name="Palmer J.M."/>
        </authorList>
    </citation>
    <scope>NUCLEOTIDE SEQUENCE [LARGE SCALE GENOMIC DNA]</scope>
    <source>
        <strain evidence="2 3">TWF696</strain>
    </source>
</reference>
<evidence type="ECO:0000313" key="3">
    <source>
        <dbReference type="Proteomes" id="UP001375240"/>
    </source>
</evidence>
<feature type="compositionally biased region" description="Low complexity" evidence="1">
    <location>
        <begin position="116"/>
        <end position="131"/>
    </location>
</feature>
<dbReference type="EMBL" id="JAVHNQ010000015">
    <property type="protein sequence ID" value="KAK6332323.1"/>
    <property type="molecule type" value="Genomic_DNA"/>
</dbReference>
<protein>
    <submittedName>
        <fullName evidence="2">Uncharacterized protein</fullName>
    </submittedName>
</protein>
<dbReference type="Proteomes" id="UP001375240">
    <property type="component" value="Unassembled WGS sequence"/>
</dbReference>
<feature type="compositionally biased region" description="Polar residues" evidence="1">
    <location>
        <begin position="21"/>
        <end position="31"/>
    </location>
</feature>
<comment type="caution">
    <text evidence="2">The sequence shown here is derived from an EMBL/GenBank/DDBJ whole genome shotgun (WGS) entry which is preliminary data.</text>
</comment>
<feature type="compositionally biased region" description="Polar residues" evidence="1">
    <location>
        <begin position="51"/>
        <end position="71"/>
    </location>
</feature>